<evidence type="ECO:0000256" key="1">
    <source>
        <dbReference type="SAM" id="Coils"/>
    </source>
</evidence>
<dbReference type="AlphaFoldDB" id="A0A1Y4LC35"/>
<dbReference type="EMBL" id="NFKL01000043">
    <property type="protein sequence ID" value="OUP54278.1"/>
    <property type="molecule type" value="Genomic_DNA"/>
</dbReference>
<evidence type="ECO:0008006" key="5">
    <source>
        <dbReference type="Google" id="ProtNLM"/>
    </source>
</evidence>
<protein>
    <recommendedName>
        <fullName evidence="5">Helicase</fullName>
    </recommendedName>
</protein>
<dbReference type="RefSeq" id="WP_143287929.1">
    <property type="nucleotide sequence ID" value="NZ_NFKL01000043.1"/>
</dbReference>
<feature type="non-terminal residue" evidence="3">
    <location>
        <position position="1"/>
    </location>
</feature>
<gene>
    <name evidence="3" type="ORF">B5F15_16265</name>
</gene>
<proteinExistence type="predicted"/>
<comment type="caution">
    <text evidence="3">The sequence shown here is derived from an EMBL/GenBank/DDBJ whole genome shotgun (WGS) entry which is preliminary data.</text>
</comment>
<dbReference type="Proteomes" id="UP000195326">
    <property type="component" value="Unassembled WGS sequence"/>
</dbReference>
<keyword evidence="1" id="KW-0175">Coiled coil</keyword>
<name>A0A1Y4LC35_9FIRM</name>
<reference evidence="4" key="1">
    <citation type="submission" date="2017-04" db="EMBL/GenBank/DDBJ databases">
        <title>Function of individual gut microbiota members based on whole genome sequencing of pure cultures obtained from chicken caecum.</title>
        <authorList>
            <person name="Medvecky M."/>
            <person name="Cejkova D."/>
            <person name="Polansky O."/>
            <person name="Karasova D."/>
            <person name="Kubasova T."/>
            <person name="Cizek A."/>
            <person name="Rychlik I."/>
        </authorList>
    </citation>
    <scope>NUCLEOTIDE SEQUENCE [LARGE SCALE GENOMIC DNA]</scope>
    <source>
        <strain evidence="4">An179</strain>
    </source>
</reference>
<organism evidence="3 4">
    <name type="scientific">Butyricicoccus pullicaecorum</name>
    <dbReference type="NCBI Taxonomy" id="501571"/>
    <lineage>
        <taxon>Bacteria</taxon>
        <taxon>Bacillati</taxon>
        <taxon>Bacillota</taxon>
        <taxon>Clostridia</taxon>
        <taxon>Eubacteriales</taxon>
        <taxon>Butyricicoccaceae</taxon>
        <taxon>Butyricicoccus</taxon>
    </lineage>
</organism>
<accession>A0A1Y4LC35</accession>
<feature type="region of interest" description="Disordered" evidence="2">
    <location>
        <begin position="166"/>
        <end position="206"/>
    </location>
</feature>
<evidence type="ECO:0000313" key="4">
    <source>
        <dbReference type="Proteomes" id="UP000195326"/>
    </source>
</evidence>
<feature type="compositionally biased region" description="Basic and acidic residues" evidence="2">
    <location>
        <begin position="194"/>
        <end position="206"/>
    </location>
</feature>
<feature type="coiled-coil region" evidence="1">
    <location>
        <begin position="108"/>
        <end position="135"/>
    </location>
</feature>
<evidence type="ECO:0000313" key="3">
    <source>
        <dbReference type="EMBL" id="OUP54278.1"/>
    </source>
</evidence>
<evidence type="ECO:0000256" key="2">
    <source>
        <dbReference type="SAM" id="MobiDB-lite"/>
    </source>
</evidence>
<sequence length="206" mass="22782">NKGFIKGFEADLETLAAHPHPEDGFAGMEIRGDVLTDKENAGAALLDACKEVKGSEPVQIGSYRGFTMSVEFSAWKQEYTLLLKGQMTHRASLGTDPRGNLTRIDNALAQMPQRLEAVKNQLDNLYQQQAAAKEEIGKPFPFEDDLRVKSARLVELDTLLNIDGKGHAQPETVVAKSARPSVLDSLKRPVPPRSPEKKPKQHEEVR</sequence>